<accession>A0A1I7SWR5</accession>
<proteinExistence type="predicted"/>
<dbReference type="AlphaFoldDB" id="A0A1I7SWR5"/>
<evidence type="ECO:0000313" key="2">
    <source>
        <dbReference type="EMBL" id="CAG9099838.1"/>
    </source>
</evidence>
<evidence type="ECO:0000313" key="5">
    <source>
        <dbReference type="WBParaSite" id="BXY_1749600.1"/>
    </source>
</evidence>
<name>A0A1I7SWR5_BURXY</name>
<dbReference type="Proteomes" id="UP000659654">
    <property type="component" value="Unassembled WGS sequence"/>
</dbReference>
<evidence type="ECO:0000313" key="4">
    <source>
        <dbReference type="Proteomes" id="UP000659654"/>
    </source>
</evidence>
<evidence type="ECO:0000313" key="1">
    <source>
        <dbReference type="EMBL" id="CAD5216550.1"/>
    </source>
</evidence>
<keyword evidence="4" id="KW-1185">Reference proteome</keyword>
<protein>
    <submittedName>
        <fullName evidence="1">(pine wood nematode) hypothetical protein</fullName>
    </submittedName>
</protein>
<reference evidence="5" key="1">
    <citation type="submission" date="2016-11" db="UniProtKB">
        <authorList>
            <consortium name="WormBaseParasite"/>
        </authorList>
    </citation>
    <scope>IDENTIFICATION</scope>
</reference>
<sequence>MEPMKDRNVNKQPITEQEVVREILINLLPTSTSEIVRYSPNVGYFLDPKYEFKSNLYNLSYQKALLDDSGRMKEKLAQIHSFVRENASMKAKFFPVAPIVTVATNFYNEMISEIEQKLQSTKSLDGLCSTVENWVFKTSKVHKFLAPLFHGIPSYHDVESAWTFFFKIHMSYVNPETELPFVRELQSAFITLLPNYLDILCNGSMDIERRGSDTIITTNGGDNRSQAVNFTMLWTDKLVVTFKRAIKNRLRVETGALSLMADTKPWSHFIKIQFSKITNDNLLTLKAHQFAKLLEESCEVYAAQFSAIIFGELRKKDLKSWLNEIKDIYLFEIFAEAVSKFVNLDFVESPRSTRLAALTKCLNKLPRPDNGKRYRIAWTEDLDYIRFHVTPKLAWPMNAIFSDGLFQKLNKALQLITLLQYCSTICAMISIHFLFKTDPLTRDVVVVRRKQFLITILNDLIQELKDMALNFFTVLMENAVNHVLRATDLETLEGAVTQWENSLEMSSRNKWINTGINGLLLLSNKIYEEVEQPVTRFNVTQIERILSRCLKMLEPAIEDVDQLDPDSIEYCFYSATSYYLPIVNDKLVF</sequence>
<dbReference type="WBParaSite" id="BXY_1749600.1">
    <property type="protein sequence ID" value="BXY_1749600.1"/>
    <property type="gene ID" value="BXY_1749600"/>
</dbReference>
<dbReference type="Proteomes" id="UP000582659">
    <property type="component" value="Unassembled WGS sequence"/>
</dbReference>
<gene>
    <name evidence="1" type="ORF">BXYJ_LOCUS4591</name>
</gene>
<dbReference type="EMBL" id="CAJFCV020000002">
    <property type="protein sequence ID" value="CAG9099838.1"/>
    <property type="molecule type" value="Genomic_DNA"/>
</dbReference>
<dbReference type="OrthoDB" id="10478264at2759"/>
<dbReference type="EMBL" id="CAJFDI010000002">
    <property type="protein sequence ID" value="CAD5216550.1"/>
    <property type="molecule type" value="Genomic_DNA"/>
</dbReference>
<evidence type="ECO:0000313" key="3">
    <source>
        <dbReference type="Proteomes" id="UP000095284"/>
    </source>
</evidence>
<reference evidence="2" key="2">
    <citation type="submission" date="2020-08" db="EMBL/GenBank/DDBJ databases">
        <authorList>
            <person name="Kikuchi T."/>
        </authorList>
    </citation>
    <scope>NUCLEOTIDE SEQUENCE</scope>
    <source>
        <strain evidence="1">Ka4C1</strain>
    </source>
</reference>
<organism evidence="3 5">
    <name type="scientific">Bursaphelenchus xylophilus</name>
    <name type="common">Pinewood nematode worm</name>
    <name type="synonym">Aphelenchoides xylophilus</name>
    <dbReference type="NCBI Taxonomy" id="6326"/>
    <lineage>
        <taxon>Eukaryota</taxon>
        <taxon>Metazoa</taxon>
        <taxon>Ecdysozoa</taxon>
        <taxon>Nematoda</taxon>
        <taxon>Chromadorea</taxon>
        <taxon>Rhabditida</taxon>
        <taxon>Tylenchina</taxon>
        <taxon>Tylenchomorpha</taxon>
        <taxon>Aphelenchoidea</taxon>
        <taxon>Aphelenchoididae</taxon>
        <taxon>Bursaphelenchus</taxon>
    </lineage>
</organism>
<dbReference type="Proteomes" id="UP000095284">
    <property type="component" value="Unplaced"/>
</dbReference>